<dbReference type="SMART" id="SM00487">
    <property type="entry name" value="DEXDc"/>
    <property type="match status" value="1"/>
</dbReference>
<dbReference type="Gene3D" id="3.40.50.300">
    <property type="entry name" value="P-loop containing nucleotide triphosphate hydrolases"/>
    <property type="match status" value="1"/>
</dbReference>
<feature type="region of interest" description="Disordered" evidence="4">
    <location>
        <begin position="104"/>
        <end position="175"/>
    </location>
</feature>
<feature type="compositionally biased region" description="Basic residues" evidence="4">
    <location>
        <begin position="118"/>
        <end position="137"/>
    </location>
</feature>
<dbReference type="InterPro" id="IPR027417">
    <property type="entry name" value="P-loop_NTPase"/>
</dbReference>
<dbReference type="SMART" id="SM00490">
    <property type="entry name" value="HELICc"/>
    <property type="match status" value="1"/>
</dbReference>
<keyword evidence="2" id="KW-0378">Hydrolase</keyword>
<evidence type="ECO:0000259" key="5">
    <source>
        <dbReference type="PROSITE" id="PS51192"/>
    </source>
</evidence>
<name>A0A0L0DFX1_THETB</name>
<dbReference type="CDD" id="cd18793">
    <property type="entry name" value="SF2_C_SNF"/>
    <property type="match status" value="1"/>
</dbReference>
<dbReference type="SUPFAM" id="SSF52540">
    <property type="entry name" value="P-loop containing nucleoside triphosphate hydrolases"/>
    <property type="match status" value="2"/>
</dbReference>
<dbReference type="InterPro" id="IPR014001">
    <property type="entry name" value="Helicase_ATP-bd"/>
</dbReference>
<dbReference type="GeneID" id="25566202"/>
<comment type="subcellular location">
    <subcellularLocation>
        <location evidence="1">Nucleus</location>
    </subcellularLocation>
</comment>
<dbReference type="PANTHER" id="PTHR45629:SF7">
    <property type="entry name" value="DNA EXCISION REPAIR PROTEIN ERCC-6-RELATED"/>
    <property type="match status" value="1"/>
</dbReference>
<dbReference type="GO" id="GO:0005524">
    <property type="term" value="F:ATP binding"/>
    <property type="evidence" value="ECO:0007669"/>
    <property type="project" value="InterPro"/>
</dbReference>
<keyword evidence="8" id="KW-1185">Reference proteome</keyword>
<evidence type="ECO:0000256" key="1">
    <source>
        <dbReference type="ARBA" id="ARBA00004123"/>
    </source>
</evidence>
<accession>A0A0L0DFX1</accession>
<dbReference type="InterPro" id="IPR000330">
    <property type="entry name" value="SNF2_N"/>
</dbReference>
<sequence length="956" mass="102612">MDDGLDGLAALHARRKRRKPLTAPAPVLPPPLPILHRLAPDASPPAMTTPVPGAVSRHPTAASPPAASPPAARPSLAARLALLTAARQAEARAASAKRFAERRRALLAPPSPELKPKPSPKPKTSPKPKSKSKRKRSQSVSPPPPSPPPSPPPPPSPLATDAASPLSADDIRPALPLPEGKEATFPIYLDATTAINRHYAVHLRDYQVAGVKFLYSRVAAGKGALLGDSMGLGKTTQLLALLSALNGQSGTMVDRTSEVRCMALVVVPGSVMYQWRDEVRRWTFLRVCVYHGSQSARAAALHQGLLGPHVRPHILVTTYGTARRRVDELSQLKLGVMVFDEIHCLRNPDTVTHSQLNKLQPRVPRIGLSGTIVQNKLEELYTVVDFVARGHLGSYNVFVTKTATVIRTGRKADATNGQIAAARFAAADLVKRLRVVLLQRDKSVVARTMPRKSEYVVICPLTRAQMTAYRVTLESPAVASLLAGSHSSVASTARKEDLPHEKPALFRVMVRLGKIANHLGLLLPRASDEAEKQARDAAFLESVSPPHALLAAMQRGGAQLLALSSQELCGKMAVVRSLLTQWAAASPPPKILLFSYSTRILDILESSLVAMGTDYCRIDGSVSLRKRHALVTEFNNSPLKRVFLLSGKAGALGLNLTAATKVIIFDPHWNPAFDKQAQDRAYRIGQSHDVEVFRLIASGTIEELVYNRQVYKEHEATATASGALPPRFYTAVLNINNGELFGMINLLSSSLKHFTRSIKAAEAQRASSYEIADASFLNDLASDGGSEAPAASGHSDPDAQLAAALGVLDVIQHKTMVGHSSVEAVVSGRATSHAAASLAHVGPEVVARRIAWLRAAFDDLARAVGLSVLEYAVNVVRMPPRARELEARKARLALLAARRAEAGAASAKIKSQPRPSPPPPPSPEPQSQPQPMDIPSSIPMPSVVLPVRGESPDIEL</sequence>
<dbReference type="OrthoDB" id="448448at2759"/>
<dbReference type="InterPro" id="IPR001650">
    <property type="entry name" value="Helicase_C-like"/>
</dbReference>
<organism evidence="7 8">
    <name type="scientific">Thecamonas trahens ATCC 50062</name>
    <dbReference type="NCBI Taxonomy" id="461836"/>
    <lineage>
        <taxon>Eukaryota</taxon>
        <taxon>Apusozoa</taxon>
        <taxon>Apusomonadida</taxon>
        <taxon>Apusomonadidae</taxon>
        <taxon>Thecamonas</taxon>
    </lineage>
</organism>
<dbReference type="Proteomes" id="UP000054408">
    <property type="component" value="Unassembled WGS sequence"/>
</dbReference>
<feature type="region of interest" description="Disordered" evidence="4">
    <location>
        <begin position="15"/>
        <end position="73"/>
    </location>
</feature>
<dbReference type="EMBL" id="GL349466">
    <property type="protein sequence ID" value="KNC51242.1"/>
    <property type="molecule type" value="Genomic_DNA"/>
</dbReference>
<dbReference type="FunFam" id="3.40.50.10810:FF:000019">
    <property type="entry name" value="DNA excision repair protein ERCC-6-like 2 isoform X1"/>
    <property type="match status" value="1"/>
</dbReference>
<evidence type="ECO:0000259" key="6">
    <source>
        <dbReference type="PROSITE" id="PS51194"/>
    </source>
</evidence>
<dbReference type="GO" id="GO:0003677">
    <property type="term" value="F:DNA binding"/>
    <property type="evidence" value="ECO:0007669"/>
    <property type="project" value="UniProtKB-KW"/>
</dbReference>
<dbReference type="GO" id="GO:0016787">
    <property type="term" value="F:hydrolase activity"/>
    <property type="evidence" value="ECO:0007669"/>
    <property type="project" value="UniProtKB-KW"/>
</dbReference>
<dbReference type="PROSITE" id="PS51192">
    <property type="entry name" value="HELICASE_ATP_BIND_1"/>
    <property type="match status" value="1"/>
</dbReference>
<dbReference type="STRING" id="461836.A0A0L0DFX1"/>
<keyword evidence="3" id="KW-0539">Nucleus</keyword>
<feature type="domain" description="Helicase C-terminal" evidence="6">
    <location>
        <begin position="578"/>
        <end position="732"/>
    </location>
</feature>
<dbReference type="RefSeq" id="XP_013756174.1">
    <property type="nucleotide sequence ID" value="XM_013900720.1"/>
</dbReference>
<dbReference type="Pfam" id="PF00176">
    <property type="entry name" value="SNF2-rel_dom"/>
    <property type="match status" value="1"/>
</dbReference>
<evidence type="ECO:0000256" key="3">
    <source>
        <dbReference type="ARBA" id="ARBA00023242"/>
    </source>
</evidence>
<reference evidence="7 8" key="1">
    <citation type="submission" date="2010-05" db="EMBL/GenBank/DDBJ databases">
        <title>The Genome Sequence of Thecamonas trahens ATCC 50062.</title>
        <authorList>
            <consortium name="The Broad Institute Genome Sequencing Platform"/>
            <person name="Russ C."/>
            <person name="Cuomo C."/>
            <person name="Shea T."/>
            <person name="Young S.K."/>
            <person name="Zeng Q."/>
            <person name="Koehrsen M."/>
            <person name="Haas B."/>
            <person name="Borodovsky M."/>
            <person name="Guigo R."/>
            <person name="Alvarado L."/>
            <person name="Berlin A."/>
            <person name="Bochicchio J."/>
            <person name="Borenstein D."/>
            <person name="Chapman S."/>
            <person name="Chen Z."/>
            <person name="Freedman E."/>
            <person name="Gellesch M."/>
            <person name="Goldberg J."/>
            <person name="Griggs A."/>
            <person name="Gujja S."/>
            <person name="Heilman E."/>
            <person name="Heiman D."/>
            <person name="Hepburn T."/>
            <person name="Howarth C."/>
            <person name="Jen D."/>
            <person name="Larson L."/>
            <person name="Mehta T."/>
            <person name="Park D."/>
            <person name="Pearson M."/>
            <person name="Roberts A."/>
            <person name="Saif S."/>
            <person name="Shenoy N."/>
            <person name="Sisk P."/>
            <person name="Stolte C."/>
            <person name="Sykes S."/>
            <person name="Thomson T."/>
            <person name="Walk T."/>
            <person name="White J."/>
            <person name="Yandava C."/>
            <person name="Burger G."/>
            <person name="Gray M.W."/>
            <person name="Holland P.W.H."/>
            <person name="King N."/>
            <person name="Lang F.B.F."/>
            <person name="Roger A.J."/>
            <person name="Ruiz-Trillo I."/>
            <person name="Lander E."/>
            <person name="Nusbaum C."/>
        </authorList>
    </citation>
    <scope>NUCLEOTIDE SEQUENCE [LARGE SCALE GENOMIC DNA]</scope>
    <source>
        <strain evidence="7 8">ATCC 50062</strain>
    </source>
</reference>
<gene>
    <name evidence="7" type="ORF">AMSG_07239</name>
</gene>
<evidence type="ECO:0000313" key="8">
    <source>
        <dbReference type="Proteomes" id="UP000054408"/>
    </source>
</evidence>
<feature type="compositionally biased region" description="Low complexity" evidence="4">
    <location>
        <begin position="929"/>
        <end position="942"/>
    </location>
</feature>
<dbReference type="Gene3D" id="3.40.50.10810">
    <property type="entry name" value="Tandem AAA-ATPase domain"/>
    <property type="match status" value="1"/>
</dbReference>
<dbReference type="GO" id="GO:0005634">
    <property type="term" value="C:nucleus"/>
    <property type="evidence" value="ECO:0007669"/>
    <property type="project" value="UniProtKB-SubCell"/>
</dbReference>
<dbReference type="InterPro" id="IPR050496">
    <property type="entry name" value="SNF2_RAD54_helicase_repair"/>
</dbReference>
<dbReference type="PROSITE" id="PS51194">
    <property type="entry name" value="HELICASE_CTER"/>
    <property type="match status" value="1"/>
</dbReference>
<dbReference type="Pfam" id="PF00271">
    <property type="entry name" value="Helicase_C"/>
    <property type="match status" value="1"/>
</dbReference>
<keyword evidence="7" id="KW-0238">DNA-binding</keyword>
<feature type="compositionally biased region" description="Pro residues" evidence="4">
    <location>
        <begin position="914"/>
        <end position="928"/>
    </location>
</feature>
<evidence type="ECO:0000313" key="7">
    <source>
        <dbReference type="EMBL" id="KNC51242.1"/>
    </source>
</evidence>
<proteinExistence type="predicted"/>
<dbReference type="eggNOG" id="KOG0387">
    <property type="taxonomic scope" value="Eukaryota"/>
</dbReference>
<evidence type="ECO:0000256" key="4">
    <source>
        <dbReference type="SAM" id="MobiDB-lite"/>
    </source>
</evidence>
<evidence type="ECO:0000256" key="2">
    <source>
        <dbReference type="ARBA" id="ARBA00022801"/>
    </source>
</evidence>
<dbReference type="InterPro" id="IPR038718">
    <property type="entry name" value="SNF2-like_sf"/>
</dbReference>
<protein>
    <submittedName>
        <fullName evidence="7">CSB DNA-binding protein</fullName>
    </submittedName>
</protein>
<feature type="compositionally biased region" description="Pro residues" evidence="4">
    <location>
        <begin position="141"/>
        <end position="157"/>
    </location>
</feature>
<feature type="domain" description="Helicase ATP-binding" evidence="5">
    <location>
        <begin position="215"/>
        <end position="390"/>
    </location>
</feature>
<dbReference type="AlphaFoldDB" id="A0A0L0DFX1"/>
<dbReference type="PANTHER" id="PTHR45629">
    <property type="entry name" value="SNF2/RAD54 FAMILY MEMBER"/>
    <property type="match status" value="1"/>
</dbReference>
<feature type="region of interest" description="Disordered" evidence="4">
    <location>
        <begin position="903"/>
        <end position="956"/>
    </location>
</feature>
<dbReference type="OMA" id="MNWELEL"/>
<dbReference type="InterPro" id="IPR049730">
    <property type="entry name" value="SNF2/RAD54-like_C"/>
</dbReference>